<feature type="disulfide bond" evidence="9">
    <location>
        <begin position="147"/>
        <end position="152"/>
    </location>
</feature>
<evidence type="ECO:0000256" key="5">
    <source>
        <dbReference type="ARBA" id="ARBA00022690"/>
    </source>
</evidence>
<dbReference type="Pfam" id="PF00965">
    <property type="entry name" value="TIMP"/>
    <property type="match status" value="1"/>
</dbReference>
<evidence type="ECO:0000256" key="2">
    <source>
        <dbReference type="ARBA" id="ARBA00011027"/>
    </source>
</evidence>
<feature type="disulfide bond" evidence="9">
    <location>
        <begin position="29"/>
        <end position="91"/>
    </location>
</feature>
<dbReference type="PANTHER" id="PTHR11844:SF25">
    <property type="entry name" value="NTR DOMAIN-CONTAINING PROTEIN"/>
    <property type="match status" value="1"/>
</dbReference>
<dbReference type="InterPro" id="IPR008993">
    <property type="entry name" value="TIMP-like_OB-fold"/>
</dbReference>
<dbReference type="GO" id="GO:0008191">
    <property type="term" value="F:metalloendopeptidase inhibitor activity"/>
    <property type="evidence" value="ECO:0007669"/>
    <property type="project" value="InterPro"/>
</dbReference>
<comment type="similarity">
    <text evidence="2">Belongs to the protease inhibitor I35 (TIMP) family.</text>
</comment>
<dbReference type="Gene3D" id="2.40.50.120">
    <property type="match status" value="1"/>
</dbReference>
<name>A0A6P6KYP3_CARAU</name>
<evidence type="ECO:0000256" key="3">
    <source>
        <dbReference type="ARBA" id="ARBA00022525"/>
    </source>
</evidence>
<keyword evidence="7" id="KW-0481">Metalloenzyme inhibitor</keyword>
<keyword evidence="12" id="KW-1185">Reference proteome</keyword>
<dbReference type="OrthoDB" id="6041373at2759"/>
<accession>A0A6P6KYP3</accession>
<proteinExistence type="inferred from homology"/>
<dbReference type="GeneID" id="113054933"/>
<keyword evidence="6 9" id="KW-1015">Disulfide bond</keyword>
<dbReference type="AlphaFoldDB" id="A0A6P6KYP3"/>
<organism evidence="12 13">
    <name type="scientific">Carassius auratus</name>
    <name type="common">Goldfish</name>
    <dbReference type="NCBI Taxonomy" id="7957"/>
    <lineage>
        <taxon>Eukaryota</taxon>
        <taxon>Metazoa</taxon>
        <taxon>Chordata</taxon>
        <taxon>Craniata</taxon>
        <taxon>Vertebrata</taxon>
        <taxon>Euteleostomi</taxon>
        <taxon>Actinopterygii</taxon>
        <taxon>Neopterygii</taxon>
        <taxon>Teleostei</taxon>
        <taxon>Ostariophysi</taxon>
        <taxon>Cypriniformes</taxon>
        <taxon>Cyprinidae</taxon>
        <taxon>Cyprininae</taxon>
        <taxon>Carassius</taxon>
    </lineage>
</organism>
<evidence type="ECO:0000259" key="11">
    <source>
        <dbReference type="PROSITE" id="PS50189"/>
    </source>
</evidence>
<dbReference type="GO" id="GO:0046872">
    <property type="term" value="F:metal ion binding"/>
    <property type="evidence" value="ECO:0007669"/>
    <property type="project" value="UniProtKB-KW"/>
</dbReference>
<dbReference type="GO" id="GO:0031012">
    <property type="term" value="C:extracellular matrix"/>
    <property type="evidence" value="ECO:0007669"/>
    <property type="project" value="TreeGrafter"/>
</dbReference>
<evidence type="ECO:0000256" key="6">
    <source>
        <dbReference type="ARBA" id="ARBA00023157"/>
    </source>
</evidence>
<feature type="disulfide bond" evidence="9">
    <location>
        <begin position="31"/>
        <end position="116"/>
    </location>
</feature>
<evidence type="ECO:0000256" key="10">
    <source>
        <dbReference type="SAM" id="SignalP"/>
    </source>
</evidence>
<dbReference type="RefSeq" id="XP_026076526.1">
    <property type="nucleotide sequence ID" value="XM_026220741.1"/>
</dbReference>
<feature type="disulfide bond" evidence="9">
    <location>
        <begin position="41"/>
        <end position="140"/>
    </location>
</feature>
<evidence type="ECO:0000256" key="4">
    <source>
        <dbReference type="ARBA" id="ARBA00022608"/>
    </source>
</evidence>
<dbReference type="PROSITE" id="PS50189">
    <property type="entry name" value="NTR"/>
    <property type="match status" value="1"/>
</dbReference>
<dbReference type="Gene3D" id="3.90.370.10">
    <property type="entry name" value="Tissue inhibitor of metalloproteinase-1. Chain B, domain 1"/>
    <property type="match status" value="1"/>
</dbReference>
<dbReference type="InterPro" id="IPR001134">
    <property type="entry name" value="Netrin_domain"/>
</dbReference>
<dbReference type="InterPro" id="IPR027465">
    <property type="entry name" value="TIMP_C"/>
</dbReference>
<keyword evidence="10" id="KW-0732">Signal</keyword>
<dbReference type="GO" id="GO:0005615">
    <property type="term" value="C:extracellular space"/>
    <property type="evidence" value="ECO:0007669"/>
    <property type="project" value="TreeGrafter"/>
</dbReference>
<evidence type="ECO:0000313" key="12">
    <source>
        <dbReference type="Proteomes" id="UP000515129"/>
    </source>
</evidence>
<reference evidence="13" key="1">
    <citation type="submission" date="2025-08" db="UniProtKB">
        <authorList>
            <consortium name="RefSeq"/>
        </authorList>
    </citation>
    <scope>IDENTIFICATION</scope>
    <source>
        <strain evidence="13">Wakin</strain>
        <tissue evidence="13">Muscle</tissue>
    </source>
</reference>
<dbReference type="PANTHER" id="PTHR11844">
    <property type="entry name" value="METALLOPROTEASE INHIBITOR"/>
    <property type="match status" value="1"/>
</dbReference>
<evidence type="ECO:0000256" key="8">
    <source>
        <dbReference type="PIRSR" id="PIRSR601820-1"/>
    </source>
</evidence>
<protein>
    <submittedName>
        <fullName evidence="13">Metalloproteinase inhibitor 3-like</fullName>
    </submittedName>
</protein>
<dbReference type="InterPro" id="IPR001820">
    <property type="entry name" value="TIMP"/>
</dbReference>
<feature type="binding site" evidence="8">
    <location>
        <position position="29"/>
    </location>
    <ligand>
        <name>Zn(2+)</name>
        <dbReference type="ChEBI" id="CHEBI:29105"/>
        <note>ligand shared with metalloproteinase partner</note>
    </ligand>
</feature>
<sequence>MSVSLSAAVTLGLLYFLSVGLNEQVAEGCKCLQRHPQQVFCESDIVIRVKVTGNVAGTRPDLVAYSVKVITKYKPNNKKAIWVIYSDKTSCGAHLENGEYLLSGRVVAGVMVFGLCDLVWRWDQLPSVQKRNLNLYQTGCACEITSCTGASCLNTKHQRKCLVGVKNSISLGYEEALQAVCLPGRHGSCRWQKGLK</sequence>
<dbReference type="GO" id="GO:0051045">
    <property type="term" value="P:negative regulation of membrane protein ectodomain proteolysis"/>
    <property type="evidence" value="ECO:0007669"/>
    <property type="project" value="TreeGrafter"/>
</dbReference>
<feature type="disulfide bond" evidence="9">
    <location>
        <begin position="142"/>
        <end position="189"/>
    </location>
</feature>
<keyword evidence="8" id="KW-0479">Metal-binding</keyword>
<feature type="signal peptide" evidence="10">
    <location>
        <begin position="1"/>
        <end position="28"/>
    </location>
</feature>
<gene>
    <name evidence="13" type="primary">LOC113054933</name>
</gene>
<dbReference type="SMART" id="SM00206">
    <property type="entry name" value="NTR"/>
    <property type="match status" value="1"/>
</dbReference>
<evidence type="ECO:0000256" key="7">
    <source>
        <dbReference type="ARBA" id="ARBA00023215"/>
    </source>
</evidence>
<evidence type="ECO:0000256" key="9">
    <source>
        <dbReference type="PIRSR" id="PIRSR601820-3"/>
    </source>
</evidence>
<dbReference type="KEGG" id="caua:113054933"/>
<dbReference type="SUPFAM" id="SSF50242">
    <property type="entry name" value="TIMP-like"/>
    <property type="match status" value="1"/>
</dbReference>
<dbReference type="GO" id="GO:0002020">
    <property type="term" value="F:protease binding"/>
    <property type="evidence" value="ECO:0007669"/>
    <property type="project" value="TreeGrafter"/>
</dbReference>
<keyword evidence="3" id="KW-0964">Secreted</keyword>
<keyword evidence="4 13" id="KW-0483">Metalloprotease inhibitor</keyword>
<comment type="subcellular location">
    <subcellularLocation>
        <location evidence="1">Secreted</location>
    </subcellularLocation>
</comment>
<keyword evidence="5 13" id="KW-0646">Protease inhibitor</keyword>
<feature type="disulfide bond" evidence="9">
    <location>
        <begin position="161"/>
        <end position="181"/>
    </location>
</feature>
<evidence type="ECO:0000313" key="13">
    <source>
        <dbReference type="RefSeq" id="XP_026076526.1"/>
    </source>
</evidence>
<dbReference type="Proteomes" id="UP000515129">
    <property type="component" value="Chromosome 36"/>
</dbReference>
<feature type="domain" description="NTR" evidence="11">
    <location>
        <begin position="29"/>
        <end position="140"/>
    </location>
</feature>
<feature type="chain" id="PRO_5028085773" evidence="10">
    <location>
        <begin position="29"/>
        <end position="196"/>
    </location>
</feature>
<evidence type="ECO:0000256" key="1">
    <source>
        <dbReference type="ARBA" id="ARBA00004613"/>
    </source>
</evidence>
<keyword evidence="8" id="KW-0862">Zinc</keyword>